<dbReference type="InterPro" id="IPR036583">
    <property type="entry name" value="23S_rRNA_IVS_sf"/>
</dbReference>
<dbReference type="SUPFAM" id="SSF158446">
    <property type="entry name" value="IVS-encoded protein-like"/>
    <property type="match status" value="1"/>
</dbReference>
<dbReference type="Gene3D" id="1.20.1440.60">
    <property type="entry name" value="23S rRNA-intervening sequence"/>
    <property type="match status" value="1"/>
</dbReference>
<dbReference type="Pfam" id="PF05635">
    <property type="entry name" value="23S_rRNA_IVP"/>
    <property type="match status" value="1"/>
</dbReference>
<dbReference type="InterPro" id="IPR012657">
    <property type="entry name" value="23S_rRNA-intervening_sequence"/>
</dbReference>
<dbReference type="Proteomes" id="UP001324993">
    <property type="component" value="Chromosome"/>
</dbReference>
<reference evidence="1 2" key="1">
    <citation type="submission" date="2023-11" db="EMBL/GenBank/DDBJ databases">
        <title>Coraliomargarita sp. nov., isolated from marine algae.</title>
        <authorList>
            <person name="Lee J.K."/>
            <person name="Baek J.H."/>
            <person name="Kim J.M."/>
            <person name="Choi D.G."/>
            <person name="Jeon C.O."/>
        </authorList>
    </citation>
    <scope>NUCLEOTIDE SEQUENCE [LARGE SCALE GENOMIC DNA]</scope>
    <source>
        <strain evidence="1 2">J2-16</strain>
    </source>
</reference>
<name>A0ABZ0RG70_9BACT</name>
<dbReference type="PANTHER" id="PTHR38471:SF2">
    <property type="entry name" value="FOUR HELIX BUNDLE PROTEIN"/>
    <property type="match status" value="1"/>
</dbReference>
<dbReference type="RefSeq" id="WP_319831914.1">
    <property type="nucleotide sequence ID" value="NZ_CP138858.1"/>
</dbReference>
<evidence type="ECO:0000313" key="2">
    <source>
        <dbReference type="Proteomes" id="UP001324993"/>
    </source>
</evidence>
<organism evidence="1 2">
    <name type="scientific">Coraliomargarita algicola</name>
    <dbReference type="NCBI Taxonomy" id="3092156"/>
    <lineage>
        <taxon>Bacteria</taxon>
        <taxon>Pseudomonadati</taxon>
        <taxon>Verrucomicrobiota</taxon>
        <taxon>Opitutia</taxon>
        <taxon>Puniceicoccales</taxon>
        <taxon>Coraliomargaritaceae</taxon>
        <taxon>Coraliomargarita</taxon>
    </lineage>
</organism>
<sequence>MNESERKQALRIRTKRFAGQVVRLFVKLDRRREEISILGKQMIRSGTSVGANYREASRARSDAEFIAKIELCVQEADETQYWLELLNEDCGISTDLTQPLWHEADELISIFITMSKNTKKRRAEEK</sequence>
<keyword evidence="2" id="KW-1185">Reference proteome</keyword>
<dbReference type="NCBIfam" id="TIGR02436">
    <property type="entry name" value="four helix bundle protein"/>
    <property type="match status" value="1"/>
</dbReference>
<dbReference type="PANTHER" id="PTHR38471">
    <property type="entry name" value="FOUR HELIX BUNDLE PROTEIN"/>
    <property type="match status" value="1"/>
</dbReference>
<protein>
    <submittedName>
        <fullName evidence="1">Four helix bundle protein</fullName>
    </submittedName>
</protein>
<accession>A0ABZ0RG70</accession>
<evidence type="ECO:0000313" key="1">
    <source>
        <dbReference type="EMBL" id="WPJ95012.1"/>
    </source>
</evidence>
<dbReference type="PIRSF" id="PIRSF035652">
    <property type="entry name" value="CHP02436"/>
    <property type="match status" value="1"/>
</dbReference>
<proteinExistence type="predicted"/>
<dbReference type="EMBL" id="CP138858">
    <property type="protein sequence ID" value="WPJ95012.1"/>
    <property type="molecule type" value="Genomic_DNA"/>
</dbReference>
<gene>
    <name evidence="1" type="ORF">SH580_16410</name>
</gene>